<evidence type="ECO:0008006" key="4">
    <source>
        <dbReference type="Google" id="ProtNLM"/>
    </source>
</evidence>
<evidence type="ECO:0000313" key="2">
    <source>
        <dbReference type="EMBL" id="NYF38536.1"/>
    </source>
</evidence>
<accession>A0A852UST4</accession>
<sequence length="291" mass="29652">MGGCAGVRSLAALEGLLFAVRDDGSVAVRPLRTQNLGWTTLEGAPGLAVLTAPREATPGSPVLLYGLHTDGMVRGREPVPEPAAWTDLYPAPPGAVALAPVDDVMYVVTADGRLLSRPLAAARPGPWTEDAAGPAGAVALANVSGRLAAVTADGELVTRPPGLDAWTPLGTAPGLRTLTAAAGRPVGGALDGRLMWRDLTAADARADHRPDGGRNGCARPGSPAAASSSAPRSPRGTPSSPRPGRSRWGRCRTTSPSSGGRSCRPSRRPCTRPGAYGSATGWRSSGRARSA</sequence>
<dbReference type="EMBL" id="JACCCO010000001">
    <property type="protein sequence ID" value="NYF38536.1"/>
    <property type="molecule type" value="Genomic_DNA"/>
</dbReference>
<evidence type="ECO:0000256" key="1">
    <source>
        <dbReference type="SAM" id="MobiDB-lite"/>
    </source>
</evidence>
<proteinExistence type="predicted"/>
<reference evidence="2 3" key="1">
    <citation type="submission" date="2020-07" db="EMBL/GenBank/DDBJ databases">
        <title>Sequencing the genomes of 1000 actinobacteria strains.</title>
        <authorList>
            <person name="Klenk H.-P."/>
        </authorList>
    </citation>
    <scope>NUCLEOTIDE SEQUENCE [LARGE SCALE GENOMIC DNA]</scope>
    <source>
        <strain evidence="2 3">DSM 45763</strain>
    </source>
</reference>
<gene>
    <name evidence="2" type="ORF">HDA43_000695</name>
</gene>
<feature type="compositionally biased region" description="Low complexity" evidence="1">
    <location>
        <begin position="216"/>
        <end position="243"/>
    </location>
</feature>
<organism evidence="2 3">
    <name type="scientific">Streptosporangium sandarakinum</name>
    <dbReference type="NCBI Taxonomy" id="1260955"/>
    <lineage>
        <taxon>Bacteria</taxon>
        <taxon>Bacillati</taxon>
        <taxon>Actinomycetota</taxon>
        <taxon>Actinomycetes</taxon>
        <taxon>Streptosporangiales</taxon>
        <taxon>Streptosporangiaceae</taxon>
        <taxon>Streptosporangium</taxon>
    </lineage>
</organism>
<dbReference type="Proteomes" id="UP000576393">
    <property type="component" value="Unassembled WGS sequence"/>
</dbReference>
<evidence type="ECO:0000313" key="3">
    <source>
        <dbReference type="Proteomes" id="UP000576393"/>
    </source>
</evidence>
<name>A0A852UST4_9ACTN</name>
<feature type="region of interest" description="Disordered" evidence="1">
    <location>
        <begin position="205"/>
        <end position="291"/>
    </location>
</feature>
<feature type="compositionally biased region" description="Low complexity" evidence="1">
    <location>
        <begin position="251"/>
        <end position="263"/>
    </location>
</feature>
<comment type="caution">
    <text evidence="2">The sequence shown here is derived from an EMBL/GenBank/DDBJ whole genome shotgun (WGS) entry which is preliminary data.</text>
</comment>
<keyword evidence="3" id="KW-1185">Reference proteome</keyword>
<dbReference type="AlphaFoldDB" id="A0A852UST4"/>
<protein>
    <recommendedName>
        <fullName evidence="4">PQQ-like domain-containing protein</fullName>
    </recommendedName>
</protein>